<dbReference type="NCBIfam" id="TIGR02091">
    <property type="entry name" value="glgC"/>
    <property type="match status" value="1"/>
</dbReference>
<proteinExistence type="inferred from homology"/>
<evidence type="ECO:0000313" key="12">
    <source>
        <dbReference type="EMBL" id="KKI52153.1"/>
    </source>
</evidence>
<dbReference type="GO" id="GO:0005524">
    <property type="term" value="F:ATP binding"/>
    <property type="evidence" value="ECO:0007669"/>
    <property type="project" value="UniProtKB-KW"/>
</dbReference>
<comment type="catalytic activity">
    <reaction evidence="9">
        <text>alpha-D-glucose 1-phosphate + ATP + H(+) = ADP-alpha-D-glucose + diphosphate</text>
        <dbReference type="Rhea" id="RHEA:12120"/>
        <dbReference type="ChEBI" id="CHEBI:15378"/>
        <dbReference type="ChEBI" id="CHEBI:30616"/>
        <dbReference type="ChEBI" id="CHEBI:33019"/>
        <dbReference type="ChEBI" id="CHEBI:57498"/>
        <dbReference type="ChEBI" id="CHEBI:58601"/>
        <dbReference type="EC" id="2.7.7.27"/>
    </reaction>
</comment>
<dbReference type="HAMAP" id="MF_00624">
    <property type="entry name" value="GlgC"/>
    <property type="match status" value="1"/>
</dbReference>
<feature type="binding site" evidence="9">
    <location>
        <position position="192"/>
    </location>
    <ligand>
        <name>alpha-D-glucose 1-phosphate</name>
        <dbReference type="ChEBI" id="CHEBI:58601"/>
    </ligand>
</feature>
<feature type="domain" description="Glucose-1-phosphate adenylyltransferase/Bifunctional protein GlmU-like C-terminal hexapeptide" evidence="11">
    <location>
        <begin position="289"/>
        <end position="365"/>
    </location>
</feature>
<dbReference type="InterPro" id="IPR011832">
    <property type="entry name" value="GlgDAde_trans"/>
</dbReference>
<dbReference type="CDD" id="cd04651">
    <property type="entry name" value="LbH_G1P_AT_C"/>
    <property type="match status" value="1"/>
</dbReference>
<dbReference type="Pfam" id="PF24894">
    <property type="entry name" value="Hexapep_GlmU"/>
    <property type="match status" value="1"/>
</dbReference>
<keyword evidence="2 9" id="KW-0321">Glycogen metabolism</keyword>
<dbReference type="InterPro" id="IPR023049">
    <property type="entry name" value="GlgC_bac"/>
</dbReference>
<evidence type="ECO:0000256" key="3">
    <source>
        <dbReference type="ARBA" id="ARBA00022679"/>
    </source>
</evidence>
<dbReference type="UniPathway" id="UPA00164"/>
<evidence type="ECO:0000256" key="9">
    <source>
        <dbReference type="HAMAP-Rule" id="MF_00624"/>
    </source>
</evidence>
<evidence type="ECO:0000256" key="2">
    <source>
        <dbReference type="ARBA" id="ARBA00022600"/>
    </source>
</evidence>
<comment type="caution">
    <text evidence="12">The sequence shown here is derived from an EMBL/GenBank/DDBJ whole genome shotgun (WGS) entry which is preliminary data.</text>
</comment>
<dbReference type="PROSITE" id="PS00810">
    <property type="entry name" value="ADP_GLC_PYROPHOSPH_3"/>
    <property type="match status" value="1"/>
</dbReference>
<feature type="domain" description="Nucleotidyl transferase" evidence="10">
    <location>
        <begin position="9"/>
        <end position="261"/>
    </location>
</feature>
<feature type="site" description="Could play a key role in the communication between the regulatory and the substrate sites" evidence="9">
    <location>
        <position position="100"/>
    </location>
</feature>
<keyword evidence="8 9" id="KW-0119">Carbohydrate metabolism</keyword>
<keyword evidence="4 9" id="KW-0548">Nucleotidyltransferase</keyword>
<feature type="binding site" evidence="9">
    <location>
        <position position="101"/>
    </location>
    <ligand>
        <name>alpha-D-glucose 1-phosphate</name>
        <dbReference type="ChEBI" id="CHEBI:58601"/>
    </ligand>
</feature>
<comment type="subunit">
    <text evidence="9">Homotetramer.</text>
</comment>
<gene>
    <name evidence="9" type="primary">glgC</name>
    <name evidence="12" type="ORF">CHK_0261</name>
</gene>
<evidence type="ECO:0000256" key="6">
    <source>
        <dbReference type="ARBA" id="ARBA00022840"/>
    </source>
</evidence>
<dbReference type="EC" id="2.7.7.27" evidence="9"/>
<dbReference type="PATRIC" id="fig|270498.16.peg.2869"/>
<keyword evidence="5 9" id="KW-0547">Nucleotide-binding</keyword>
<dbReference type="InterPro" id="IPR011831">
    <property type="entry name" value="ADP-Glc_PPase"/>
</dbReference>
<name>A0A0M2NJ10_9FIRM</name>
<dbReference type="STRING" id="270498.CHK_0261"/>
<dbReference type="CDD" id="cd02508">
    <property type="entry name" value="ADP_Glucose_PP"/>
    <property type="match status" value="1"/>
</dbReference>
<keyword evidence="13" id="KW-1185">Reference proteome</keyword>
<dbReference type="PANTHER" id="PTHR43523">
    <property type="entry name" value="GLUCOSE-1-PHOSPHATE ADENYLYLTRANSFERASE-RELATED"/>
    <property type="match status" value="1"/>
</dbReference>
<dbReference type="PROSITE" id="PS00809">
    <property type="entry name" value="ADP_GLC_PYROPHOSPH_2"/>
    <property type="match status" value="1"/>
</dbReference>
<reference evidence="12 13" key="1">
    <citation type="submission" date="2015-04" db="EMBL/GenBank/DDBJ databases">
        <title>Draft genome sequence of bacteremic isolate Catabacter hongkongensis type strain HKU16T.</title>
        <authorList>
            <person name="Lau S.K."/>
            <person name="Teng J.L."/>
            <person name="Huang Y."/>
            <person name="Curreem S.O."/>
            <person name="Tsui S.K."/>
            <person name="Woo P.C."/>
        </authorList>
    </citation>
    <scope>NUCLEOTIDE SEQUENCE [LARGE SCALE GENOMIC DNA]</scope>
    <source>
        <strain evidence="12 13">HKU16</strain>
    </source>
</reference>
<feature type="site" description="Could play a key role in the communication between the regulatory and the substrate sites" evidence="9">
    <location>
        <position position="61"/>
    </location>
</feature>
<sequence length="400" mass="44272">MFKKRKCVAMLLAGGQGSRLGVLTKHRAKPAVTYGGKYRIIDFPLSNCVHSGIDTVGVLTQYEPLELNAYIGTGAPWDLDGITGGAFVLPPYVKGERGEWYTGTANAIYQNIYFIEQYNPDYILVLSGDHIYKMDYSQMISAHEANKADATIAVIEVPMEEASRFGIMNADETLRINEFEEKPKKPKSNMASMGVYVFSWQKIREYLVADSKDEKSSNDFGKNIIPKMLDNGERLFAYPYKGYWKDVGTINSLWDANMELLHDSPGLNLYDDAWRIFSRNPNKPPHFVDQNAKIKNCLISEGCYIYGEVENSILSAGVTIEKDAFVKDSIIMQDTMIKKGGRVLKSIVDEEAVIEENAVVGGEKEITVIGSKAVIKSGAQVGEGDSVPAKRTIKAAKGGA</sequence>
<evidence type="ECO:0000259" key="11">
    <source>
        <dbReference type="Pfam" id="PF24894"/>
    </source>
</evidence>
<evidence type="ECO:0000256" key="1">
    <source>
        <dbReference type="ARBA" id="ARBA00010443"/>
    </source>
</evidence>
<protein>
    <recommendedName>
        <fullName evidence="9">Glucose-1-phosphate adenylyltransferase</fullName>
        <ecNumber evidence="9">2.7.7.27</ecNumber>
    </recommendedName>
    <alternativeName>
        <fullName evidence="9">ADP-glucose pyrophosphorylase</fullName>
        <shortName evidence="9">ADPGlc PPase</shortName>
    </alternativeName>
    <alternativeName>
        <fullName evidence="9">ADP-glucose synthase</fullName>
    </alternativeName>
</protein>
<evidence type="ECO:0000256" key="7">
    <source>
        <dbReference type="ARBA" id="ARBA00023056"/>
    </source>
</evidence>
<dbReference type="InterPro" id="IPR005835">
    <property type="entry name" value="NTP_transferase_dom"/>
</dbReference>
<dbReference type="PROSITE" id="PS00808">
    <property type="entry name" value="ADP_GLC_PYROPHOSPH_1"/>
    <property type="match status" value="1"/>
</dbReference>
<evidence type="ECO:0000256" key="4">
    <source>
        <dbReference type="ARBA" id="ARBA00022695"/>
    </source>
</evidence>
<dbReference type="GO" id="GO:0005978">
    <property type="term" value="P:glycogen biosynthetic process"/>
    <property type="evidence" value="ECO:0007669"/>
    <property type="project" value="UniProtKB-UniRule"/>
</dbReference>
<feature type="binding site" evidence="9">
    <location>
        <begin position="181"/>
        <end position="182"/>
    </location>
    <ligand>
        <name>alpha-D-glucose 1-phosphate</name>
        <dbReference type="ChEBI" id="CHEBI:58601"/>
    </ligand>
</feature>
<dbReference type="EMBL" id="LAYJ01000033">
    <property type="protein sequence ID" value="KKI52153.1"/>
    <property type="molecule type" value="Genomic_DNA"/>
</dbReference>
<comment type="function">
    <text evidence="9">Involved in the biosynthesis of ADP-glucose, a building block required for the elongation reactions to produce glycogen. Catalyzes the reaction between ATP and alpha-D-glucose 1-phosphate (G1P) to produce pyrophosphate and ADP-Glc.</text>
</comment>
<evidence type="ECO:0000256" key="5">
    <source>
        <dbReference type="ARBA" id="ARBA00022741"/>
    </source>
</evidence>
<evidence type="ECO:0000313" key="13">
    <source>
        <dbReference type="Proteomes" id="UP000034076"/>
    </source>
</evidence>
<accession>A0A0M2NJ10</accession>
<dbReference type="GO" id="GO:0008878">
    <property type="term" value="F:glucose-1-phosphate adenylyltransferase activity"/>
    <property type="evidence" value="ECO:0007669"/>
    <property type="project" value="UniProtKB-UniRule"/>
</dbReference>
<organism evidence="12 13">
    <name type="scientific">Christensenella hongkongensis</name>
    <dbReference type="NCBI Taxonomy" id="270498"/>
    <lineage>
        <taxon>Bacteria</taxon>
        <taxon>Bacillati</taxon>
        <taxon>Bacillota</taxon>
        <taxon>Clostridia</taxon>
        <taxon>Christensenellales</taxon>
        <taxon>Christensenellaceae</taxon>
        <taxon>Christensenella</taxon>
    </lineage>
</organism>
<dbReference type="Pfam" id="PF00483">
    <property type="entry name" value="NTP_transferase"/>
    <property type="match status" value="1"/>
</dbReference>
<dbReference type="NCBIfam" id="TIGR02092">
    <property type="entry name" value="glgD"/>
    <property type="match status" value="1"/>
</dbReference>
<dbReference type="Gene3D" id="3.90.550.10">
    <property type="entry name" value="Spore Coat Polysaccharide Biosynthesis Protein SpsA, Chain A"/>
    <property type="match status" value="1"/>
</dbReference>
<dbReference type="InterPro" id="IPR005836">
    <property type="entry name" value="ADP_Glu_pyroP_CS"/>
</dbReference>
<dbReference type="Proteomes" id="UP000034076">
    <property type="component" value="Unassembled WGS sequence"/>
</dbReference>
<dbReference type="PANTHER" id="PTHR43523:SF2">
    <property type="entry name" value="GLUCOSE-1-PHOSPHATE ADENYLYLTRANSFERASE"/>
    <property type="match status" value="1"/>
</dbReference>
<dbReference type="SUPFAM" id="SSF53448">
    <property type="entry name" value="Nucleotide-diphospho-sugar transferases"/>
    <property type="match status" value="1"/>
</dbReference>
<dbReference type="RefSeq" id="WP_046442179.1">
    <property type="nucleotide sequence ID" value="NZ_LAYJ01000033.1"/>
</dbReference>
<feature type="binding site" evidence="9">
    <location>
        <position position="166"/>
    </location>
    <ligand>
        <name>alpha-D-glucose 1-phosphate</name>
        <dbReference type="ChEBI" id="CHEBI:58601"/>
    </ligand>
</feature>
<evidence type="ECO:0000259" key="10">
    <source>
        <dbReference type="Pfam" id="PF00483"/>
    </source>
</evidence>
<dbReference type="InterPro" id="IPR056818">
    <property type="entry name" value="GlmU/GlgC-like_hexapep"/>
</dbReference>
<evidence type="ECO:0000256" key="8">
    <source>
        <dbReference type="ARBA" id="ARBA00023277"/>
    </source>
</evidence>
<dbReference type="InterPro" id="IPR029044">
    <property type="entry name" value="Nucleotide-diphossugar_trans"/>
</dbReference>
<dbReference type="OrthoDB" id="9801810at2"/>
<dbReference type="NCBIfam" id="NF003670">
    <property type="entry name" value="PRK05293.1"/>
    <property type="match status" value="1"/>
</dbReference>
<dbReference type="Gene3D" id="2.160.10.10">
    <property type="entry name" value="Hexapeptide repeat proteins"/>
    <property type="match status" value="1"/>
</dbReference>
<keyword evidence="7 9" id="KW-0320">Glycogen biosynthesis</keyword>
<keyword evidence="3 9" id="KW-0808">Transferase</keyword>
<dbReference type="AlphaFoldDB" id="A0A0M2NJ10"/>
<comment type="pathway">
    <text evidence="9">Glycan biosynthesis; glycogen biosynthesis.</text>
</comment>
<dbReference type="SUPFAM" id="SSF51161">
    <property type="entry name" value="Trimeric LpxA-like enzymes"/>
    <property type="match status" value="1"/>
</dbReference>
<keyword evidence="6 9" id="KW-0067">ATP-binding</keyword>
<dbReference type="InterPro" id="IPR011004">
    <property type="entry name" value="Trimer_LpxA-like_sf"/>
</dbReference>
<comment type="similarity">
    <text evidence="1 9">Belongs to the bacterial/plant glucose-1-phosphate adenylyltransferase family.</text>
</comment>